<sequence>MGNSESSSSQSPYHGSNNESDKSKKKETEEQTSTARSALKVGAAIAGTALLAYGAWSLSSSSDSSENKSRKVGVMDGSGPGSFRTNPGFELQGDFGYHDTASRLIKVMSYNVWSREDVEVIKRMEAIGQLIQKHSPDIIFFQEITPYIYTIFYNSQWWELYECSVPPEKATKKYFCMLLSKLPVTTFRNKSFEKSKKEICLAKVDVGTNNHLVVATTHLKSPNPPKMNCSKRKAQAEEAISLLNKLPNVVFGGDMNWDESIDGPFPLDEDWVDAWTELRPGDDGWTYLRLQKRLDRFLCKLSDFKIIDIETIGMEAIPGLSHHHNNMVDRVYPSDHCGDDGYHDTASKLIKVMSYNVWSREDVEVIKRMEAIGQLIQKHSPDIIFFQVQFLLNQISLSLEDRYLILIKDSYEFKLFVFQEITPYIYTIFCKSQWWKLYECSVPQEKATKKYFCMLLTKLPVTTFSNKSFKNSRKEICLATVDAGTNNHLVVATSHLKSPNPPKMNCSKRIAQAKKAVSLLKNLPNVVFGGDMNWDESFDGPFTLDEDWVDAWTERRPGDDGWTYLRLQKRLDRFLCKLSDFKIIDIETIGMEAIPGLSYRHKKMVDRVYPSDHFGLLLTISNL</sequence>
<proteinExistence type="predicted"/>
<dbReference type="GO" id="GO:0004518">
    <property type="term" value="F:nuclease activity"/>
    <property type="evidence" value="ECO:0007669"/>
    <property type="project" value="UniProtKB-KW"/>
</dbReference>
<comment type="cofactor">
    <cofactor evidence="1">
        <name>Mn(2+)</name>
        <dbReference type="ChEBI" id="CHEBI:29035"/>
    </cofactor>
</comment>
<evidence type="ECO:0000256" key="7">
    <source>
        <dbReference type="ARBA" id="ARBA00022801"/>
    </source>
</evidence>
<gene>
    <name evidence="13" type="ORF">IEQ34_002506</name>
</gene>
<protein>
    <recommendedName>
        <fullName evidence="12">Endonuclease/exonuclease/phosphatase domain-containing protein</fullName>
    </recommendedName>
</protein>
<keyword evidence="10" id="KW-0539">Nucleus</keyword>
<keyword evidence="5" id="KW-0479">Metal-binding</keyword>
<accession>A0AAV7H661</accession>
<evidence type="ECO:0000256" key="8">
    <source>
        <dbReference type="ARBA" id="ARBA00022842"/>
    </source>
</evidence>
<feature type="region of interest" description="Disordered" evidence="11">
    <location>
        <begin position="1"/>
        <end position="36"/>
    </location>
</feature>
<feature type="domain" description="Endonuclease/exonuclease/phosphatase" evidence="12">
    <location>
        <begin position="108"/>
        <end position="336"/>
    </location>
</feature>
<reference evidence="13 14" key="1">
    <citation type="journal article" date="2021" name="Hortic Res">
        <title>Chromosome-scale assembly of the Dendrobium chrysotoxum genome enhances the understanding of orchid evolution.</title>
        <authorList>
            <person name="Zhang Y."/>
            <person name="Zhang G.Q."/>
            <person name="Zhang D."/>
            <person name="Liu X.D."/>
            <person name="Xu X.Y."/>
            <person name="Sun W.H."/>
            <person name="Yu X."/>
            <person name="Zhu X."/>
            <person name="Wang Z.W."/>
            <person name="Zhao X."/>
            <person name="Zhong W.Y."/>
            <person name="Chen H."/>
            <person name="Yin W.L."/>
            <person name="Huang T."/>
            <person name="Niu S.C."/>
            <person name="Liu Z.J."/>
        </authorList>
    </citation>
    <scope>NUCLEOTIDE SEQUENCE [LARGE SCALE GENOMIC DNA]</scope>
    <source>
        <strain evidence="13">Lindl</strain>
    </source>
</reference>
<name>A0AAV7H661_DENCH</name>
<comment type="cofactor">
    <cofactor evidence="2">
        <name>Mg(2+)</name>
        <dbReference type="ChEBI" id="CHEBI:18420"/>
    </cofactor>
</comment>
<keyword evidence="14" id="KW-1185">Reference proteome</keyword>
<keyword evidence="6" id="KW-0227">DNA damage</keyword>
<dbReference type="InterPro" id="IPR005135">
    <property type="entry name" value="Endo/exonuclease/phosphatase"/>
</dbReference>
<dbReference type="AlphaFoldDB" id="A0AAV7H661"/>
<feature type="compositionally biased region" description="Basic and acidic residues" evidence="11">
    <location>
        <begin position="19"/>
        <end position="29"/>
    </location>
</feature>
<dbReference type="GO" id="GO:0046872">
    <property type="term" value="F:metal ion binding"/>
    <property type="evidence" value="ECO:0007669"/>
    <property type="project" value="UniProtKB-KW"/>
</dbReference>
<organism evidence="13 14">
    <name type="scientific">Dendrobium chrysotoxum</name>
    <name type="common">Orchid</name>
    <dbReference type="NCBI Taxonomy" id="161865"/>
    <lineage>
        <taxon>Eukaryota</taxon>
        <taxon>Viridiplantae</taxon>
        <taxon>Streptophyta</taxon>
        <taxon>Embryophyta</taxon>
        <taxon>Tracheophyta</taxon>
        <taxon>Spermatophyta</taxon>
        <taxon>Magnoliopsida</taxon>
        <taxon>Liliopsida</taxon>
        <taxon>Asparagales</taxon>
        <taxon>Orchidaceae</taxon>
        <taxon>Epidendroideae</taxon>
        <taxon>Malaxideae</taxon>
        <taxon>Dendrobiinae</taxon>
        <taxon>Dendrobium</taxon>
    </lineage>
</organism>
<evidence type="ECO:0000313" key="14">
    <source>
        <dbReference type="Proteomes" id="UP000775213"/>
    </source>
</evidence>
<keyword evidence="7" id="KW-0378">Hydrolase</keyword>
<comment type="caution">
    <text evidence="13">The sequence shown here is derived from an EMBL/GenBank/DDBJ whole genome shotgun (WGS) entry which is preliminary data.</text>
</comment>
<evidence type="ECO:0000256" key="9">
    <source>
        <dbReference type="ARBA" id="ARBA00023204"/>
    </source>
</evidence>
<dbReference type="InterPro" id="IPR051547">
    <property type="entry name" value="TDP2-like"/>
</dbReference>
<dbReference type="GO" id="GO:0003697">
    <property type="term" value="F:single-stranded DNA binding"/>
    <property type="evidence" value="ECO:0007669"/>
    <property type="project" value="TreeGrafter"/>
</dbReference>
<evidence type="ECO:0000256" key="5">
    <source>
        <dbReference type="ARBA" id="ARBA00022723"/>
    </source>
</evidence>
<dbReference type="EMBL" id="JAGFBR010000003">
    <property type="protein sequence ID" value="KAH0469274.1"/>
    <property type="molecule type" value="Genomic_DNA"/>
</dbReference>
<dbReference type="SUPFAM" id="SSF56219">
    <property type="entry name" value="DNase I-like"/>
    <property type="match status" value="2"/>
</dbReference>
<evidence type="ECO:0000256" key="4">
    <source>
        <dbReference type="ARBA" id="ARBA00022722"/>
    </source>
</evidence>
<dbReference type="InterPro" id="IPR036691">
    <property type="entry name" value="Endo/exonu/phosph_ase_sf"/>
</dbReference>
<comment type="subcellular location">
    <subcellularLocation>
        <location evidence="3">Nucleus</location>
        <location evidence="3">PML body</location>
    </subcellularLocation>
</comment>
<evidence type="ECO:0000256" key="1">
    <source>
        <dbReference type="ARBA" id="ARBA00001936"/>
    </source>
</evidence>
<evidence type="ECO:0000256" key="10">
    <source>
        <dbReference type="ARBA" id="ARBA00023242"/>
    </source>
</evidence>
<evidence type="ECO:0000256" key="2">
    <source>
        <dbReference type="ARBA" id="ARBA00001946"/>
    </source>
</evidence>
<keyword evidence="8" id="KW-0460">Magnesium</keyword>
<evidence type="ECO:0000259" key="12">
    <source>
        <dbReference type="Pfam" id="PF03372"/>
    </source>
</evidence>
<feature type="compositionally biased region" description="Polar residues" evidence="11">
    <location>
        <begin position="1"/>
        <end position="15"/>
    </location>
</feature>
<dbReference type="GO" id="GO:0005737">
    <property type="term" value="C:cytoplasm"/>
    <property type="evidence" value="ECO:0007669"/>
    <property type="project" value="TreeGrafter"/>
</dbReference>
<feature type="domain" description="Endonuclease/exonuclease/phosphatase" evidence="12">
    <location>
        <begin position="353"/>
        <end position="613"/>
    </location>
</feature>
<dbReference type="PANTHER" id="PTHR15822">
    <property type="entry name" value="TRAF AND TNF RECEPTOR-ASSOCIATED PROTEIN"/>
    <property type="match status" value="1"/>
</dbReference>
<dbReference type="Proteomes" id="UP000775213">
    <property type="component" value="Unassembled WGS sequence"/>
</dbReference>
<dbReference type="FunFam" id="3.60.10.10:FF:000058">
    <property type="entry name" value="Tyrosyl-DNA phosphodiesterase 2"/>
    <property type="match status" value="1"/>
</dbReference>
<dbReference type="Gene3D" id="3.60.10.10">
    <property type="entry name" value="Endonuclease/exonuclease/phosphatase"/>
    <property type="match status" value="3"/>
</dbReference>
<evidence type="ECO:0000256" key="11">
    <source>
        <dbReference type="SAM" id="MobiDB-lite"/>
    </source>
</evidence>
<dbReference type="CDD" id="cd09080">
    <property type="entry name" value="TDP2"/>
    <property type="match status" value="2"/>
</dbReference>
<keyword evidence="4" id="KW-0540">Nuclease</keyword>
<dbReference type="Pfam" id="PF03372">
    <property type="entry name" value="Exo_endo_phos"/>
    <property type="match status" value="2"/>
</dbReference>
<keyword evidence="9" id="KW-0234">DNA repair</keyword>
<dbReference type="PANTHER" id="PTHR15822:SF4">
    <property type="entry name" value="TYROSYL-DNA PHOSPHODIESTERASE 2"/>
    <property type="match status" value="1"/>
</dbReference>
<evidence type="ECO:0000256" key="6">
    <source>
        <dbReference type="ARBA" id="ARBA00022763"/>
    </source>
</evidence>
<evidence type="ECO:0000256" key="3">
    <source>
        <dbReference type="ARBA" id="ARBA00004322"/>
    </source>
</evidence>
<evidence type="ECO:0000313" key="13">
    <source>
        <dbReference type="EMBL" id="KAH0469274.1"/>
    </source>
</evidence>
<dbReference type="GO" id="GO:0006302">
    <property type="term" value="P:double-strand break repair"/>
    <property type="evidence" value="ECO:0007669"/>
    <property type="project" value="TreeGrafter"/>
</dbReference>
<feature type="region of interest" description="Disordered" evidence="11">
    <location>
        <begin position="59"/>
        <end position="79"/>
    </location>
</feature>
<dbReference type="GO" id="GO:0070260">
    <property type="term" value="F:5'-tyrosyl-DNA phosphodiesterase activity"/>
    <property type="evidence" value="ECO:0007669"/>
    <property type="project" value="TreeGrafter"/>
</dbReference>